<evidence type="ECO:0000256" key="12">
    <source>
        <dbReference type="RuleBase" id="RU010713"/>
    </source>
</evidence>
<keyword evidence="3 12" id="KW-0813">Transport</keyword>
<feature type="region of interest" description="Disordered" evidence="13">
    <location>
        <begin position="433"/>
        <end position="543"/>
    </location>
</feature>
<comment type="caution">
    <text evidence="14">The sequence shown here is derived from an EMBL/GenBank/DDBJ whole genome shotgun (WGS) entry which is preliminary data.</text>
</comment>
<keyword evidence="10 12" id="KW-0472">Membrane</keyword>
<sequence length="543" mass="62523">MFVFRVLNTVPYTNRTGARDIIAGLHSFVTSNLLIGLAVLVSYKQFGGKPIECMVPMDFTSAWAQYAENYCWSQQTYYIPFDSPIVEVVTQSEDYIDAISLHAHDGTTGAPKVVKKGGQKVSYYQWMPFFLLFEAACFRFPCLIWKYFASQSGMQVGEILRMASDQDNAVPEAKRANVHALSVHLQGVLRFQKRLKFKNIVPHRFLRFLNLKYSIYYVTFIYFLAKIAFLLNVGLQANLLNRYLLPQEYRKHFGFDLWKSLLTPDHNNTWEQTGVFPRVTLCDFEVREMGNLQSYTVQCVLLLNLMTEKIFLILWAWYLILGAFTFCNLVSWVVAVFNFTSIEHFVLNHLEMCEIPFDKTNLQNREHVTRFINKYLGMDGSFLLQLIGQHADVVFTTELVGSLFKSHYEIEERRRALKQMNVIMPLIRPETEKDHDVEASIKNTPSEIRRRSIAANKGSVGQNMSRFGSFEAPDIPMKRHDSDVDDDEEEEDVRKSEKSSKRTSPSKTPAGSKRPSLAHLPVTFDINPNPKPSDSRGQKRSMT</sequence>
<keyword evidence="9 12" id="KW-0406">Ion transport</keyword>
<proteinExistence type="inferred from homology"/>
<dbReference type="InterPro" id="IPR000990">
    <property type="entry name" value="Innexin"/>
</dbReference>
<dbReference type="Pfam" id="PF00876">
    <property type="entry name" value="Innexin"/>
    <property type="match status" value="1"/>
</dbReference>
<dbReference type="PRINTS" id="PR01262">
    <property type="entry name" value="INNEXIN"/>
</dbReference>
<gene>
    <name evidence="12" type="primary">inx</name>
    <name evidence="14" type="ORF">CAUJ_LOCUS12679</name>
</gene>
<keyword evidence="7" id="KW-0965">Cell junction</keyword>
<protein>
    <recommendedName>
        <fullName evidence="12">Innexin</fullName>
    </recommendedName>
</protein>
<evidence type="ECO:0000256" key="2">
    <source>
        <dbReference type="ARBA" id="ARBA00004651"/>
    </source>
</evidence>
<dbReference type="GO" id="GO:0034220">
    <property type="term" value="P:monoatomic ion transmembrane transport"/>
    <property type="evidence" value="ECO:0007669"/>
    <property type="project" value="UniProtKB-KW"/>
</dbReference>
<comment type="caution">
    <text evidence="12">Lacks conserved residue(s) required for the propagation of feature annotation.</text>
</comment>
<evidence type="ECO:0000256" key="13">
    <source>
        <dbReference type="SAM" id="MobiDB-lite"/>
    </source>
</evidence>
<accession>A0A8S1HUU1</accession>
<evidence type="ECO:0000256" key="10">
    <source>
        <dbReference type="ARBA" id="ARBA00023136"/>
    </source>
</evidence>
<dbReference type="EMBL" id="CAJGYM010000079">
    <property type="protein sequence ID" value="CAD6196767.1"/>
    <property type="molecule type" value="Genomic_DNA"/>
</dbReference>
<evidence type="ECO:0000256" key="11">
    <source>
        <dbReference type="ARBA" id="ARBA00023303"/>
    </source>
</evidence>
<keyword evidence="6" id="KW-0303">Gap junction</keyword>
<evidence type="ECO:0000256" key="4">
    <source>
        <dbReference type="ARBA" id="ARBA00022475"/>
    </source>
</evidence>
<keyword evidence="5 12" id="KW-0812">Transmembrane</keyword>
<feature type="transmembrane region" description="Helical" evidence="12">
    <location>
        <begin position="215"/>
        <end position="235"/>
    </location>
</feature>
<dbReference type="GO" id="GO:0005921">
    <property type="term" value="C:gap junction"/>
    <property type="evidence" value="ECO:0007669"/>
    <property type="project" value="UniProtKB-SubCell"/>
</dbReference>
<feature type="transmembrane region" description="Helical" evidence="12">
    <location>
        <begin position="310"/>
        <end position="337"/>
    </location>
</feature>
<keyword evidence="11 12" id="KW-0407">Ion channel</keyword>
<evidence type="ECO:0000256" key="9">
    <source>
        <dbReference type="ARBA" id="ARBA00023065"/>
    </source>
</evidence>
<name>A0A8S1HUU1_9PELO</name>
<organism evidence="14 15">
    <name type="scientific">Caenorhabditis auriculariae</name>
    <dbReference type="NCBI Taxonomy" id="2777116"/>
    <lineage>
        <taxon>Eukaryota</taxon>
        <taxon>Metazoa</taxon>
        <taxon>Ecdysozoa</taxon>
        <taxon>Nematoda</taxon>
        <taxon>Chromadorea</taxon>
        <taxon>Rhabditida</taxon>
        <taxon>Rhabditina</taxon>
        <taxon>Rhabditomorpha</taxon>
        <taxon>Rhabditoidea</taxon>
        <taxon>Rhabditidae</taxon>
        <taxon>Peloderinae</taxon>
        <taxon>Caenorhabditis</taxon>
    </lineage>
</organism>
<evidence type="ECO:0000256" key="1">
    <source>
        <dbReference type="ARBA" id="ARBA00004610"/>
    </source>
</evidence>
<evidence type="ECO:0000313" key="15">
    <source>
        <dbReference type="Proteomes" id="UP000835052"/>
    </source>
</evidence>
<comment type="function">
    <text evidence="12">Structural component of the gap junctions.</text>
</comment>
<dbReference type="PROSITE" id="PS51013">
    <property type="entry name" value="PANNEXIN"/>
    <property type="match status" value="1"/>
</dbReference>
<evidence type="ECO:0000256" key="3">
    <source>
        <dbReference type="ARBA" id="ARBA00022448"/>
    </source>
</evidence>
<dbReference type="OrthoDB" id="5867527at2759"/>
<evidence type="ECO:0000256" key="5">
    <source>
        <dbReference type="ARBA" id="ARBA00022692"/>
    </source>
</evidence>
<dbReference type="GO" id="GO:0005886">
    <property type="term" value="C:plasma membrane"/>
    <property type="evidence" value="ECO:0007669"/>
    <property type="project" value="UniProtKB-SubCell"/>
</dbReference>
<comment type="similarity">
    <text evidence="12">Belongs to the pannexin family.</text>
</comment>
<evidence type="ECO:0000256" key="7">
    <source>
        <dbReference type="ARBA" id="ARBA00022949"/>
    </source>
</evidence>
<keyword evidence="15" id="KW-1185">Reference proteome</keyword>
<dbReference type="PANTHER" id="PTHR11893">
    <property type="entry name" value="INNEXIN"/>
    <property type="match status" value="1"/>
</dbReference>
<dbReference type="GO" id="GO:0005243">
    <property type="term" value="F:gap junction channel activity"/>
    <property type="evidence" value="ECO:0007669"/>
    <property type="project" value="TreeGrafter"/>
</dbReference>
<keyword evidence="4" id="KW-1003">Cell membrane</keyword>
<dbReference type="AlphaFoldDB" id="A0A8S1HUU1"/>
<dbReference type="Proteomes" id="UP000835052">
    <property type="component" value="Unassembled WGS sequence"/>
</dbReference>
<keyword evidence="8 12" id="KW-1133">Transmembrane helix</keyword>
<evidence type="ECO:0000313" key="14">
    <source>
        <dbReference type="EMBL" id="CAD6196767.1"/>
    </source>
</evidence>
<evidence type="ECO:0000256" key="6">
    <source>
        <dbReference type="ARBA" id="ARBA00022868"/>
    </source>
</evidence>
<feature type="transmembrane region" description="Helical" evidence="12">
    <location>
        <begin position="21"/>
        <end position="41"/>
    </location>
</feature>
<dbReference type="PANTHER" id="PTHR11893:SF9">
    <property type="entry name" value="INNEXIN-7"/>
    <property type="match status" value="1"/>
</dbReference>
<evidence type="ECO:0000256" key="8">
    <source>
        <dbReference type="ARBA" id="ARBA00022989"/>
    </source>
</evidence>
<reference evidence="14" key="1">
    <citation type="submission" date="2020-10" db="EMBL/GenBank/DDBJ databases">
        <authorList>
            <person name="Kikuchi T."/>
        </authorList>
    </citation>
    <scope>NUCLEOTIDE SEQUENCE</scope>
    <source>
        <strain evidence="14">NKZ352</strain>
    </source>
</reference>
<comment type="subcellular location">
    <subcellularLocation>
        <location evidence="1">Cell junction</location>
        <location evidence="1">Gap junction</location>
    </subcellularLocation>
    <subcellularLocation>
        <location evidence="2 12">Cell membrane</location>
        <topology evidence="2 12">Multi-pass membrane protein</topology>
    </subcellularLocation>
</comment>